<dbReference type="RefSeq" id="XP_009169679.1">
    <property type="nucleotide sequence ID" value="XM_009171415.1"/>
</dbReference>
<sequence length="105" mass="11660">MMGHSALRTFSFSFVHPSAASTYAASFELRTHADEQNNHQPPLHTTTLSTNTLMMSSRLVMKHLQSNYPAQRTSQRPSTLPELPTFSSIGEGTPPTPHLQSTVFF</sequence>
<reference evidence="2 3" key="1">
    <citation type="submission" date="2013-11" db="EMBL/GenBank/DDBJ databases">
        <title>Opisthorchis viverrini - life in the bile duct.</title>
        <authorList>
            <person name="Young N.D."/>
            <person name="Nagarajan N."/>
            <person name="Lin S.J."/>
            <person name="Korhonen P.K."/>
            <person name="Jex A.R."/>
            <person name="Hall R.S."/>
            <person name="Safavi-Hemami H."/>
            <person name="Kaewkong W."/>
            <person name="Bertrand D."/>
            <person name="Gao S."/>
            <person name="Seet Q."/>
            <person name="Wongkham S."/>
            <person name="Teh B.T."/>
            <person name="Wongkham C."/>
            <person name="Intapan P.M."/>
            <person name="Maleewong W."/>
            <person name="Yang X."/>
            <person name="Hu M."/>
            <person name="Wang Z."/>
            <person name="Hofmann A."/>
            <person name="Sternberg P.W."/>
            <person name="Tan P."/>
            <person name="Wang J."/>
            <person name="Gasser R.B."/>
        </authorList>
    </citation>
    <scope>NUCLEOTIDE SEQUENCE [LARGE SCALE GENOMIC DNA]</scope>
</reference>
<feature type="compositionally biased region" description="Polar residues" evidence="1">
    <location>
        <begin position="68"/>
        <end position="78"/>
    </location>
</feature>
<accession>A0A074ZH77</accession>
<feature type="region of interest" description="Disordered" evidence="1">
    <location>
        <begin position="68"/>
        <end position="105"/>
    </location>
</feature>
<name>A0A074ZH77_OPIVI</name>
<gene>
    <name evidence="2" type="ORF">T265_06207</name>
</gene>
<proteinExistence type="predicted"/>
<dbReference type="EMBL" id="KL596744">
    <property type="protein sequence ID" value="KER26563.1"/>
    <property type="molecule type" value="Genomic_DNA"/>
</dbReference>
<organism evidence="2 3">
    <name type="scientific">Opisthorchis viverrini</name>
    <name type="common">Southeast Asian liver fluke</name>
    <dbReference type="NCBI Taxonomy" id="6198"/>
    <lineage>
        <taxon>Eukaryota</taxon>
        <taxon>Metazoa</taxon>
        <taxon>Spiralia</taxon>
        <taxon>Lophotrochozoa</taxon>
        <taxon>Platyhelminthes</taxon>
        <taxon>Trematoda</taxon>
        <taxon>Digenea</taxon>
        <taxon>Opisthorchiida</taxon>
        <taxon>Opisthorchiata</taxon>
        <taxon>Opisthorchiidae</taxon>
        <taxon>Opisthorchis</taxon>
    </lineage>
</organism>
<evidence type="ECO:0000256" key="1">
    <source>
        <dbReference type="SAM" id="MobiDB-lite"/>
    </source>
</evidence>
<dbReference type="KEGG" id="ovi:T265_06207"/>
<evidence type="ECO:0000313" key="2">
    <source>
        <dbReference type="EMBL" id="KER26563.1"/>
    </source>
</evidence>
<evidence type="ECO:0000313" key="3">
    <source>
        <dbReference type="Proteomes" id="UP000054324"/>
    </source>
</evidence>
<dbReference type="Proteomes" id="UP000054324">
    <property type="component" value="Unassembled WGS sequence"/>
</dbReference>
<keyword evidence="3" id="KW-1185">Reference proteome</keyword>
<dbReference type="CTD" id="20320389"/>
<protein>
    <submittedName>
        <fullName evidence="2">Uncharacterized protein</fullName>
    </submittedName>
</protein>
<dbReference type="AlphaFoldDB" id="A0A074ZH77"/>
<dbReference type="GeneID" id="20320389"/>